<evidence type="ECO:0000313" key="2">
    <source>
        <dbReference type="Proteomes" id="UP001143910"/>
    </source>
</evidence>
<dbReference type="EMBL" id="JANJQO010000624">
    <property type="protein sequence ID" value="KAJ2976078.1"/>
    <property type="molecule type" value="Genomic_DNA"/>
</dbReference>
<protein>
    <submittedName>
        <fullName evidence="1">Uncharacterized protein</fullName>
    </submittedName>
</protein>
<accession>A0ACC1NAP1</accession>
<comment type="caution">
    <text evidence="1">The sequence shown here is derived from an EMBL/GenBank/DDBJ whole genome shotgun (WGS) entry which is preliminary data.</text>
</comment>
<organism evidence="1 2">
    <name type="scientific">Zarea fungicola</name>
    <dbReference type="NCBI Taxonomy" id="93591"/>
    <lineage>
        <taxon>Eukaryota</taxon>
        <taxon>Fungi</taxon>
        <taxon>Dikarya</taxon>
        <taxon>Ascomycota</taxon>
        <taxon>Pezizomycotina</taxon>
        <taxon>Sordariomycetes</taxon>
        <taxon>Hypocreomycetidae</taxon>
        <taxon>Hypocreales</taxon>
        <taxon>Cordycipitaceae</taxon>
        <taxon>Zarea</taxon>
    </lineage>
</organism>
<reference evidence="1" key="1">
    <citation type="submission" date="2022-08" db="EMBL/GenBank/DDBJ databases">
        <title>Genome Sequence of Lecanicillium fungicola.</title>
        <authorList>
            <person name="Buettner E."/>
        </authorList>
    </citation>
    <scope>NUCLEOTIDE SEQUENCE</scope>
    <source>
        <strain evidence="1">Babe33</strain>
    </source>
</reference>
<keyword evidence="2" id="KW-1185">Reference proteome</keyword>
<proteinExistence type="predicted"/>
<dbReference type="Proteomes" id="UP001143910">
    <property type="component" value="Unassembled WGS sequence"/>
</dbReference>
<name>A0ACC1NAP1_9HYPO</name>
<sequence>MLLRVRGPDGMARLTVESTTTFGDMGKQLLAHLPSTVDPKTLSMSNSPTGGDAKRLGEIVNFKIGQIGLKHGDLIFITYQHKSDDTNGSANGTTPVNSGKLNGKPVMPGEDFPVDDKIERIVRPWEVAKQSPLDDRLDRLSGKIPRGRDRMCRHGPKGMCDFCQPLDPFDAKYLADKKIKYPSFHSYLRKINSATNKPELGSSFIPPLAEPFYRVRRDCPSGHPQWPEGVCTKCQPSAITLNPQPFRMVDHVEFSSPTIIDGFIDAWRKTGAQRLGYLYGRYAEYAEVPLGTKAVVEAIYEPPQVDEMDGVTLNAWKNQADIDHIANLCGLEPVGVIWTDLVDAGQADGTVICKRHADSYFLTSQETCFAARLQAQHPKATKWSDTGKFGSSFVTCIISGNEEGEIAIAAYQASNDAVEMVRADIIEPSADPTQMLVRSEEEDDGTTSRTRYIPEVFFRRVNEYGANVQENARPAFPIEYLFVTLTHGFPADPKPTFTYTGFPIENREYIGESQEHSALAKALGMKPGQKPRADGQEISNFHILCFIHQMGTMSKDEETLLCRVASQHDLADSFQLRSTEGWQTLQAILKSTGERIPKRRRDDSAAVADHLPSSASTSASPSSSTSSTPSSFSHHHATPRDPDEPLTKRLAAFRLNERRPGSSRP</sequence>
<gene>
    <name evidence="1" type="ORF">NQ176_g5156</name>
</gene>
<evidence type="ECO:0000313" key="1">
    <source>
        <dbReference type="EMBL" id="KAJ2976078.1"/>
    </source>
</evidence>